<dbReference type="InterPro" id="IPR020084">
    <property type="entry name" value="NUDIX_hydrolase_CS"/>
</dbReference>
<name>A0A1J7BH01_9ACTN</name>
<dbReference type="RefSeq" id="WP_071656056.1">
    <property type="nucleotide sequence ID" value="NZ_MLCF01000038.1"/>
</dbReference>
<keyword evidence="7" id="KW-1185">Reference proteome</keyword>
<dbReference type="PROSITE" id="PS51462">
    <property type="entry name" value="NUDIX"/>
    <property type="match status" value="1"/>
</dbReference>
<gene>
    <name evidence="6" type="ORF">BIV57_08220</name>
</gene>
<accession>A0A1J7BH01</accession>
<keyword evidence="3 4" id="KW-0378">Hydrolase</keyword>
<comment type="similarity">
    <text evidence="2 4">Belongs to the Nudix hydrolase family.</text>
</comment>
<evidence type="ECO:0000313" key="7">
    <source>
        <dbReference type="Proteomes" id="UP000243342"/>
    </source>
</evidence>
<proteinExistence type="inferred from homology"/>
<dbReference type="InterPro" id="IPR020476">
    <property type="entry name" value="Nudix_hydrolase"/>
</dbReference>
<dbReference type="STRING" id="1428644.BIV57_08220"/>
<feature type="domain" description="Nudix hydrolase" evidence="5">
    <location>
        <begin position="19"/>
        <end position="149"/>
    </location>
</feature>
<protein>
    <recommendedName>
        <fullName evidence="5">Nudix hydrolase domain-containing protein</fullName>
    </recommendedName>
</protein>
<dbReference type="PANTHER" id="PTHR43046:SF16">
    <property type="entry name" value="ADP-RIBOSE PYROPHOSPHATASE YJHB-RELATED"/>
    <property type="match status" value="1"/>
</dbReference>
<sequence>MATPDYILDLRADIGSKLLPVLGASAVVLDAEGRVLLGQRADNGNWALPGGLLDPGEEPAAGAAREVLEETGVEIDVEYLSSMRVGRPYRFANGDEIVATTLVFRARAVGGKACVNDEESLAVDWYAPDALPESVPVNHRFAIERALSGNRETWFVRD</sequence>
<evidence type="ECO:0000256" key="1">
    <source>
        <dbReference type="ARBA" id="ARBA00001946"/>
    </source>
</evidence>
<dbReference type="SUPFAM" id="SSF55811">
    <property type="entry name" value="Nudix"/>
    <property type="match status" value="1"/>
</dbReference>
<dbReference type="Proteomes" id="UP000243342">
    <property type="component" value="Unassembled WGS sequence"/>
</dbReference>
<reference evidence="6 7" key="1">
    <citation type="submission" date="2016-10" db="EMBL/GenBank/DDBJ databases">
        <title>Genome sequence of Streptomyces gilvigriseus MUSC 26.</title>
        <authorList>
            <person name="Lee L.-H."/>
            <person name="Ser H.-L."/>
        </authorList>
    </citation>
    <scope>NUCLEOTIDE SEQUENCE [LARGE SCALE GENOMIC DNA]</scope>
    <source>
        <strain evidence="6 7">MUSC 26</strain>
    </source>
</reference>
<organism evidence="6 7">
    <name type="scientific">Mangrovactinospora gilvigrisea</name>
    <dbReference type="NCBI Taxonomy" id="1428644"/>
    <lineage>
        <taxon>Bacteria</taxon>
        <taxon>Bacillati</taxon>
        <taxon>Actinomycetota</taxon>
        <taxon>Actinomycetes</taxon>
        <taxon>Kitasatosporales</taxon>
        <taxon>Streptomycetaceae</taxon>
        <taxon>Mangrovactinospora</taxon>
    </lineage>
</organism>
<dbReference type="Pfam" id="PF00293">
    <property type="entry name" value="NUDIX"/>
    <property type="match status" value="1"/>
</dbReference>
<dbReference type="GO" id="GO:0016787">
    <property type="term" value="F:hydrolase activity"/>
    <property type="evidence" value="ECO:0007669"/>
    <property type="project" value="UniProtKB-KW"/>
</dbReference>
<dbReference type="PRINTS" id="PR00502">
    <property type="entry name" value="NUDIXFAMILY"/>
</dbReference>
<dbReference type="PANTHER" id="PTHR43046">
    <property type="entry name" value="GDP-MANNOSE MANNOSYL HYDROLASE"/>
    <property type="match status" value="1"/>
</dbReference>
<dbReference type="AlphaFoldDB" id="A0A1J7BH01"/>
<evidence type="ECO:0000256" key="3">
    <source>
        <dbReference type="ARBA" id="ARBA00022801"/>
    </source>
</evidence>
<comment type="cofactor">
    <cofactor evidence="1">
        <name>Mg(2+)</name>
        <dbReference type="ChEBI" id="CHEBI:18420"/>
    </cofactor>
</comment>
<dbReference type="PROSITE" id="PS00893">
    <property type="entry name" value="NUDIX_BOX"/>
    <property type="match status" value="1"/>
</dbReference>
<evidence type="ECO:0000313" key="6">
    <source>
        <dbReference type="EMBL" id="OIV37959.1"/>
    </source>
</evidence>
<dbReference type="InterPro" id="IPR015797">
    <property type="entry name" value="NUDIX_hydrolase-like_dom_sf"/>
</dbReference>
<evidence type="ECO:0000256" key="2">
    <source>
        <dbReference type="ARBA" id="ARBA00005582"/>
    </source>
</evidence>
<evidence type="ECO:0000259" key="5">
    <source>
        <dbReference type="PROSITE" id="PS51462"/>
    </source>
</evidence>
<dbReference type="InterPro" id="IPR000086">
    <property type="entry name" value="NUDIX_hydrolase_dom"/>
</dbReference>
<dbReference type="Gene3D" id="3.90.79.10">
    <property type="entry name" value="Nucleoside Triphosphate Pyrophosphohydrolase"/>
    <property type="match status" value="1"/>
</dbReference>
<dbReference type="OrthoDB" id="9814308at2"/>
<comment type="caution">
    <text evidence="6">The sequence shown here is derived from an EMBL/GenBank/DDBJ whole genome shotgun (WGS) entry which is preliminary data.</text>
</comment>
<dbReference type="EMBL" id="MLCF01000038">
    <property type="protein sequence ID" value="OIV37959.1"/>
    <property type="molecule type" value="Genomic_DNA"/>
</dbReference>
<evidence type="ECO:0000256" key="4">
    <source>
        <dbReference type="RuleBase" id="RU003476"/>
    </source>
</evidence>